<dbReference type="AlphaFoldDB" id="A0A9N9KMT0"/>
<keyword evidence="3" id="KW-1185">Reference proteome</keyword>
<feature type="non-terminal residue" evidence="2">
    <location>
        <position position="43"/>
    </location>
</feature>
<reference evidence="2" key="1">
    <citation type="submission" date="2021-06" db="EMBL/GenBank/DDBJ databases">
        <authorList>
            <person name="Kallberg Y."/>
            <person name="Tangrot J."/>
            <person name="Rosling A."/>
        </authorList>
    </citation>
    <scope>NUCLEOTIDE SEQUENCE</scope>
    <source>
        <strain evidence="2">FL966</strain>
    </source>
</reference>
<feature type="non-terminal residue" evidence="2">
    <location>
        <position position="1"/>
    </location>
</feature>
<evidence type="ECO:0000256" key="1">
    <source>
        <dbReference type="SAM" id="MobiDB-lite"/>
    </source>
</evidence>
<protein>
    <submittedName>
        <fullName evidence="2">16440_t:CDS:1</fullName>
    </submittedName>
</protein>
<sequence>RRLADEMLGIDYNVTENLRSKKHVKTLESQHSLATFSKKKERN</sequence>
<organism evidence="2 3">
    <name type="scientific">Cetraspora pellucida</name>
    <dbReference type="NCBI Taxonomy" id="1433469"/>
    <lineage>
        <taxon>Eukaryota</taxon>
        <taxon>Fungi</taxon>
        <taxon>Fungi incertae sedis</taxon>
        <taxon>Mucoromycota</taxon>
        <taxon>Glomeromycotina</taxon>
        <taxon>Glomeromycetes</taxon>
        <taxon>Diversisporales</taxon>
        <taxon>Gigasporaceae</taxon>
        <taxon>Cetraspora</taxon>
    </lineage>
</organism>
<evidence type="ECO:0000313" key="3">
    <source>
        <dbReference type="Proteomes" id="UP000789759"/>
    </source>
</evidence>
<proteinExistence type="predicted"/>
<evidence type="ECO:0000313" key="2">
    <source>
        <dbReference type="EMBL" id="CAG8839355.1"/>
    </source>
</evidence>
<gene>
    <name evidence="2" type="ORF">CPELLU_LOCUS21845</name>
</gene>
<dbReference type="EMBL" id="CAJVQA010086908">
    <property type="protein sequence ID" value="CAG8839355.1"/>
    <property type="molecule type" value="Genomic_DNA"/>
</dbReference>
<dbReference type="Proteomes" id="UP000789759">
    <property type="component" value="Unassembled WGS sequence"/>
</dbReference>
<feature type="region of interest" description="Disordered" evidence="1">
    <location>
        <begin position="23"/>
        <end position="43"/>
    </location>
</feature>
<comment type="caution">
    <text evidence="2">The sequence shown here is derived from an EMBL/GenBank/DDBJ whole genome shotgun (WGS) entry which is preliminary data.</text>
</comment>
<accession>A0A9N9KMT0</accession>
<name>A0A9N9KMT0_9GLOM</name>